<sequence>MYTRSIKEGLKLQAHAIKSGVLPTFVTTNQLINLYSKHGLIEDAHKLFDGMSERNVFSWNTIINAYIKSRNFSKAKGLFDSSPCKDSVTYNSMISGYAHSDGYESEAIDLFIQMQFDNDSARIDEFKLTTMLNLVAKIRVLHCGRQVHSFMVKSGNDLSVFTLSSLIDMYSKCGSFSDACGVVNGCVGEGVVDLVVKNALIAACCREGKLEMARKIFLNNPRYAQNGCEVEAVELFKRMAEEGFRWNEHTFASLLTACSALKSLNLGKEVHGRVLKEGMCLNPFISSGIVDIYCKCGNMRYAESVHKTFGMNNVYAITSMIVGYSQKMRLFYSEYVASEDTTVPDTVILVSLLGACAIIASVEPGKQIHACILRTEIKTDEKAVSALIDMYSKCGSILHAQRIFENVSIRDTVMYNVMIAGCAHHGYEYEAIHHFEEMIEHGLKPDSVTFIALLSACRHCGLVQTGEHYFSSMTKDYAIPPEIDHYACMVDLYGRSNQLEKAVAFMEKMPFEPDSIILSAFLNSCRANRNLELARMAEKKLVEIEGENGNGARYFQLASVYASGGKWDDMGRVMRTMRGMDVKKLAGCSWVQVGNGVHVFTSGDRSHLEAEDIYCVLGCLIDELYDKAIMDENLLTMMC</sequence>
<dbReference type="Pfam" id="PF13041">
    <property type="entry name" value="PPR_2"/>
    <property type="match status" value="1"/>
</dbReference>
<evidence type="ECO:0008006" key="5">
    <source>
        <dbReference type="Google" id="ProtNLM"/>
    </source>
</evidence>
<keyword evidence="1" id="KW-0677">Repeat</keyword>
<evidence type="ECO:0000313" key="4">
    <source>
        <dbReference type="Proteomes" id="UP001318860"/>
    </source>
</evidence>
<dbReference type="InterPro" id="IPR046848">
    <property type="entry name" value="E_motif"/>
</dbReference>
<feature type="repeat" description="PPR" evidence="2">
    <location>
        <begin position="86"/>
        <end position="121"/>
    </location>
</feature>
<dbReference type="Pfam" id="PF20431">
    <property type="entry name" value="E_motif"/>
    <property type="match status" value="1"/>
</dbReference>
<feature type="repeat" description="PPR" evidence="2">
    <location>
        <begin position="411"/>
        <end position="445"/>
    </location>
</feature>
<dbReference type="Pfam" id="PF01535">
    <property type="entry name" value="PPR"/>
    <property type="match status" value="7"/>
</dbReference>
<dbReference type="NCBIfam" id="TIGR00756">
    <property type="entry name" value="PPR"/>
    <property type="match status" value="3"/>
</dbReference>
<keyword evidence="4" id="KW-1185">Reference proteome</keyword>
<dbReference type="PROSITE" id="PS51375">
    <property type="entry name" value="PPR"/>
    <property type="match status" value="3"/>
</dbReference>
<dbReference type="Proteomes" id="UP001318860">
    <property type="component" value="Unassembled WGS sequence"/>
</dbReference>
<dbReference type="InterPro" id="IPR046960">
    <property type="entry name" value="PPR_At4g14850-like_plant"/>
</dbReference>
<dbReference type="InterPro" id="IPR002885">
    <property type="entry name" value="PPR_rpt"/>
</dbReference>
<comment type="caution">
    <text evidence="3">The sequence shown here is derived from an EMBL/GenBank/DDBJ whole genome shotgun (WGS) entry which is preliminary data.</text>
</comment>
<organism evidence="3 4">
    <name type="scientific">Rehmannia glutinosa</name>
    <name type="common">Chinese foxglove</name>
    <dbReference type="NCBI Taxonomy" id="99300"/>
    <lineage>
        <taxon>Eukaryota</taxon>
        <taxon>Viridiplantae</taxon>
        <taxon>Streptophyta</taxon>
        <taxon>Embryophyta</taxon>
        <taxon>Tracheophyta</taxon>
        <taxon>Spermatophyta</taxon>
        <taxon>Magnoliopsida</taxon>
        <taxon>eudicotyledons</taxon>
        <taxon>Gunneridae</taxon>
        <taxon>Pentapetalae</taxon>
        <taxon>asterids</taxon>
        <taxon>lamiids</taxon>
        <taxon>Lamiales</taxon>
        <taxon>Orobanchaceae</taxon>
        <taxon>Rehmannieae</taxon>
        <taxon>Rehmannia</taxon>
    </lineage>
</organism>
<name>A0ABR0XK07_REHGL</name>
<dbReference type="Gene3D" id="1.25.40.10">
    <property type="entry name" value="Tetratricopeptide repeat domain"/>
    <property type="match status" value="4"/>
</dbReference>
<reference evidence="3 4" key="1">
    <citation type="journal article" date="2021" name="Comput. Struct. Biotechnol. J.">
        <title>De novo genome assembly of the potent medicinal plant Rehmannia glutinosa using nanopore technology.</title>
        <authorList>
            <person name="Ma L."/>
            <person name="Dong C."/>
            <person name="Song C."/>
            <person name="Wang X."/>
            <person name="Zheng X."/>
            <person name="Niu Y."/>
            <person name="Chen S."/>
            <person name="Feng W."/>
        </authorList>
    </citation>
    <scope>NUCLEOTIDE SEQUENCE [LARGE SCALE GENOMIC DNA]</scope>
    <source>
        <strain evidence="3">DH-2019</strain>
    </source>
</reference>
<proteinExistence type="predicted"/>
<dbReference type="InterPro" id="IPR011990">
    <property type="entry name" value="TPR-like_helical_dom_sf"/>
</dbReference>
<gene>
    <name evidence="3" type="ORF">DH2020_006754</name>
</gene>
<feature type="repeat" description="PPR" evidence="2">
    <location>
        <begin position="24"/>
        <end position="58"/>
    </location>
</feature>
<evidence type="ECO:0000313" key="3">
    <source>
        <dbReference type="EMBL" id="KAK6159440.1"/>
    </source>
</evidence>
<dbReference type="EMBL" id="JABTTQ020000004">
    <property type="protein sequence ID" value="KAK6159440.1"/>
    <property type="molecule type" value="Genomic_DNA"/>
</dbReference>
<accession>A0ABR0XK07</accession>
<evidence type="ECO:0000256" key="2">
    <source>
        <dbReference type="PROSITE-ProRule" id="PRU00708"/>
    </source>
</evidence>
<dbReference type="PANTHER" id="PTHR47926">
    <property type="entry name" value="PENTATRICOPEPTIDE REPEAT-CONTAINING PROTEIN"/>
    <property type="match status" value="1"/>
</dbReference>
<evidence type="ECO:0000256" key="1">
    <source>
        <dbReference type="ARBA" id="ARBA00022737"/>
    </source>
</evidence>
<dbReference type="PANTHER" id="PTHR47926:SF387">
    <property type="entry name" value="PENTATRICOPEPTIDE REPEAT-CONTAINING PROTEIN"/>
    <property type="match status" value="1"/>
</dbReference>
<protein>
    <recommendedName>
        <fullName evidence="5">Pentatricopeptide repeat-containing protein</fullName>
    </recommendedName>
</protein>